<dbReference type="EMBL" id="LT906453">
    <property type="protein sequence ID" value="SNV23628.1"/>
    <property type="molecule type" value="Genomic_DNA"/>
</dbReference>
<dbReference type="OrthoDB" id="8480367at2"/>
<name>A0A239VPS3_9MICO</name>
<evidence type="ECO:0000256" key="1">
    <source>
        <dbReference type="SAM" id="MobiDB-lite"/>
    </source>
</evidence>
<organism evidence="2 3">
    <name type="scientific">Dermatophilus congolensis</name>
    <dbReference type="NCBI Taxonomy" id="1863"/>
    <lineage>
        <taxon>Bacteria</taxon>
        <taxon>Bacillati</taxon>
        <taxon>Actinomycetota</taxon>
        <taxon>Actinomycetes</taxon>
        <taxon>Micrococcales</taxon>
        <taxon>Dermatophilaceae</taxon>
        <taxon>Dermatophilus</taxon>
    </lineage>
</organism>
<proteinExistence type="predicted"/>
<evidence type="ECO:0000313" key="3">
    <source>
        <dbReference type="Proteomes" id="UP000242637"/>
    </source>
</evidence>
<reference evidence="2 3" key="1">
    <citation type="submission" date="2017-06" db="EMBL/GenBank/DDBJ databases">
        <authorList>
            <consortium name="Pathogen Informatics"/>
        </authorList>
    </citation>
    <scope>NUCLEOTIDE SEQUENCE [LARGE SCALE GENOMIC DNA]</scope>
    <source>
        <strain evidence="2 3">NCTC13039</strain>
    </source>
</reference>
<sequence>MGLFGRKRSKVESVPQHEAAVDEGAYWQEEPSAGVPVLGQHTAEQLGPFDSGDVVRPEGFLDFGSVWLPNIPGVTYMVETDQQSNEVTGMRLQIEESVLQLQVFAAPKSKFLWGDIREEIATSLRNGGGEADITEGPYGAELMAAVPTPAGLMPMRFIGVDGPRWFLRGVISGPAASDPDAGQAFIDLLRVVVVHRGRQPMAPRELLPMHMPRDIGEHDNGEQAPTLDPFERGPEITEIR</sequence>
<dbReference type="Pfam" id="PF12502">
    <property type="entry name" value="DUF3710"/>
    <property type="match status" value="1"/>
</dbReference>
<evidence type="ECO:0000313" key="2">
    <source>
        <dbReference type="EMBL" id="SNV23628.1"/>
    </source>
</evidence>
<dbReference type="STRING" id="1121387.GCA_000429885_00226"/>
<protein>
    <submittedName>
        <fullName evidence="2">Protein of uncharacterized function (DUF3710)</fullName>
    </submittedName>
</protein>
<dbReference type="GeneID" id="63460049"/>
<dbReference type="RefSeq" id="WP_028326383.1">
    <property type="nucleotide sequence ID" value="NZ_LT906453.1"/>
</dbReference>
<dbReference type="AlphaFoldDB" id="A0A239VPS3"/>
<gene>
    <name evidence="2" type="ORF">SAMEA4475696_01856</name>
</gene>
<feature type="region of interest" description="Disordered" evidence="1">
    <location>
        <begin position="214"/>
        <end position="240"/>
    </location>
</feature>
<feature type="compositionally biased region" description="Basic and acidic residues" evidence="1">
    <location>
        <begin position="229"/>
        <end position="240"/>
    </location>
</feature>
<dbReference type="InterPro" id="IPR022183">
    <property type="entry name" value="DUF3710"/>
</dbReference>
<keyword evidence="3" id="KW-1185">Reference proteome</keyword>
<dbReference type="Proteomes" id="UP000242637">
    <property type="component" value="Chromosome 1"/>
</dbReference>
<dbReference type="KEGG" id="dco:SAMEA4475696_1856"/>
<accession>A0A239VPS3</accession>